<dbReference type="Gene3D" id="2.60.40.650">
    <property type="match status" value="1"/>
</dbReference>
<evidence type="ECO:0000259" key="5">
    <source>
        <dbReference type="Pfam" id="PF00174"/>
    </source>
</evidence>
<keyword evidence="3" id="KW-0479">Metal-binding</keyword>
<dbReference type="AlphaFoldDB" id="A0A848DNR8"/>
<evidence type="ECO:0000256" key="3">
    <source>
        <dbReference type="ARBA" id="ARBA00022723"/>
    </source>
</evidence>
<dbReference type="InterPro" id="IPR014756">
    <property type="entry name" value="Ig_E-set"/>
</dbReference>
<dbReference type="PANTHER" id="PTHR19372:SF7">
    <property type="entry name" value="SULFITE OXIDASE, MITOCHONDRIAL"/>
    <property type="match status" value="1"/>
</dbReference>
<dbReference type="GO" id="GO:0030151">
    <property type="term" value="F:molybdenum ion binding"/>
    <property type="evidence" value="ECO:0007669"/>
    <property type="project" value="InterPro"/>
</dbReference>
<reference evidence="7 8" key="1">
    <citation type="submission" date="2020-04" db="EMBL/GenBank/DDBJ databases">
        <authorList>
            <person name="Klaysubun C."/>
            <person name="Duangmal K."/>
            <person name="Lipun K."/>
        </authorList>
    </citation>
    <scope>NUCLEOTIDE SEQUENCE [LARGE SCALE GENOMIC DNA]</scope>
    <source>
        <strain evidence="7 8">DSM 45300</strain>
    </source>
</reference>
<evidence type="ECO:0000259" key="6">
    <source>
        <dbReference type="Pfam" id="PF03404"/>
    </source>
</evidence>
<dbReference type="Gene3D" id="3.90.420.10">
    <property type="entry name" value="Oxidoreductase, molybdopterin-binding domain"/>
    <property type="match status" value="1"/>
</dbReference>
<dbReference type="InterPro" id="IPR000572">
    <property type="entry name" value="OxRdtase_Mopterin-bd_dom"/>
</dbReference>
<keyword evidence="2" id="KW-0500">Molybdenum</keyword>
<dbReference type="SUPFAM" id="SSF56524">
    <property type="entry name" value="Oxidoreductase molybdopterin-binding domain"/>
    <property type="match status" value="1"/>
</dbReference>
<sequence>MALFIVRHEHKADLCPAADPYRGAALLSHLSQPYARRHGMEIRGKAVVQGEHTLYLIIESADEACVRRFMEPLAAAGSLDIHPASTCAGVVAGGGCAAPGLLTDTETVDPETACEDAVEAGLLVHRVHPLNCETSVPELIGGVVVPNARFYVRNHFPIPLLNPATWRLNVGGLVERPQRFNLDDLHHMPSQTLVVTLECAGNGRSLLHPPVEGEQWRLGAVSTAEWTGVPLVEVLDRAGPAGRARTVVLRGADGGDVPGRTAPLRFERSLSLDEARDSDALLAYAMNGEALPRHHGFPLRVVVPGWYAVASVKWLTEIEVIDTDFAGFFQADRYFYEWPREGRTTREPVALQQVRALITEPVADSDIPTGELTVRGVAWSGASPIARVEVSVGLGTWQPARLVGERRRHSWQWWELLTRVDVPGATTVRARATDLAGRTQPEQPVWNRLGYGINPVQEVAFRVR</sequence>
<feature type="domain" description="Moybdenum cofactor oxidoreductase dimerisation" evidence="6">
    <location>
        <begin position="353"/>
        <end position="456"/>
    </location>
</feature>
<dbReference type="EMBL" id="JAAXKZ010000112">
    <property type="protein sequence ID" value="NMH94470.1"/>
    <property type="molecule type" value="Genomic_DNA"/>
</dbReference>
<keyword evidence="4" id="KW-0560">Oxidoreductase</keyword>
<dbReference type="Pfam" id="PF03404">
    <property type="entry name" value="Mo-co_dimer"/>
    <property type="match status" value="1"/>
</dbReference>
<accession>A0A848DNR8</accession>
<dbReference type="PRINTS" id="PR00407">
    <property type="entry name" value="EUMOPTERIN"/>
</dbReference>
<dbReference type="RefSeq" id="WP_169415153.1">
    <property type="nucleotide sequence ID" value="NZ_JAAXKZ010000112.1"/>
</dbReference>
<dbReference type="InterPro" id="IPR036374">
    <property type="entry name" value="OxRdtase_Mopterin-bd_sf"/>
</dbReference>
<dbReference type="InterPro" id="IPR005066">
    <property type="entry name" value="MoCF_OxRdtse_dimer"/>
</dbReference>
<comment type="caution">
    <text evidence="7">The sequence shown here is derived from an EMBL/GenBank/DDBJ whole genome shotgun (WGS) entry which is preliminary data.</text>
</comment>
<dbReference type="GO" id="GO:0020037">
    <property type="term" value="F:heme binding"/>
    <property type="evidence" value="ECO:0007669"/>
    <property type="project" value="TreeGrafter"/>
</dbReference>
<dbReference type="Pfam" id="PF00174">
    <property type="entry name" value="Oxidored_molyb"/>
    <property type="match status" value="1"/>
</dbReference>
<protein>
    <submittedName>
        <fullName evidence="7">Sulfite oxidase</fullName>
    </submittedName>
</protein>
<evidence type="ECO:0000256" key="1">
    <source>
        <dbReference type="ARBA" id="ARBA00001924"/>
    </source>
</evidence>
<dbReference type="GO" id="GO:0006790">
    <property type="term" value="P:sulfur compound metabolic process"/>
    <property type="evidence" value="ECO:0007669"/>
    <property type="project" value="TreeGrafter"/>
</dbReference>
<evidence type="ECO:0000256" key="4">
    <source>
        <dbReference type="ARBA" id="ARBA00023002"/>
    </source>
</evidence>
<dbReference type="SUPFAM" id="SSF81296">
    <property type="entry name" value="E set domains"/>
    <property type="match status" value="1"/>
</dbReference>
<dbReference type="Proteomes" id="UP000586918">
    <property type="component" value="Unassembled WGS sequence"/>
</dbReference>
<evidence type="ECO:0000313" key="8">
    <source>
        <dbReference type="Proteomes" id="UP000586918"/>
    </source>
</evidence>
<proteinExistence type="predicted"/>
<dbReference type="CDD" id="cd02110">
    <property type="entry name" value="SO_family_Moco_dimer"/>
    <property type="match status" value="1"/>
</dbReference>
<organism evidence="7 8">
    <name type="scientific">Pseudonocardia bannensis</name>
    <dbReference type="NCBI Taxonomy" id="630973"/>
    <lineage>
        <taxon>Bacteria</taxon>
        <taxon>Bacillati</taxon>
        <taxon>Actinomycetota</taxon>
        <taxon>Actinomycetes</taxon>
        <taxon>Pseudonocardiales</taxon>
        <taxon>Pseudonocardiaceae</taxon>
        <taxon>Pseudonocardia</taxon>
    </lineage>
</organism>
<evidence type="ECO:0000313" key="7">
    <source>
        <dbReference type="EMBL" id="NMH94470.1"/>
    </source>
</evidence>
<gene>
    <name evidence="7" type="ORF">HF519_23410</name>
</gene>
<dbReference type="InterPro" id="IPR008335">
    <property type="entry name" value="Mopterin_OxRdtase_euk"/>
</dbReference>
<keyword evidence="8" id="KW-1185">Reference proteome</keyword>
<dbReference type="GO" id="GO:0043546">
    <property type="term" value="F:molybdopterin cofactor binding"/>
    <property type="evidence" value="ECO:0007669"/>
    <property type="project" value="TreeGrafter"/>
</dbReference>
<dbReference type="PANTHER" id="PTHR19372">
    <property type="entry name" value="SULFITE REDUCTASE"/>
    <property type="match status" value="1"/>
</dbReference>
<comment type="cofactor">
    <cofactor evidence="1">
        <name>Mo-molybdopterin</name>
        <dbReference type="ChEBI" id="CHEBI:71302"/>
    </cofactor>
</comment>
<evidence type="ECO:0000256" key="2">
    <source>
        <dbReference type="ARBA" id="ARBA00022505"/>
    </source>
</evidence>
<name>A0A848DNR8_9PSEU</name>
<feature type="domain" description="Oxidoreductase molybdopterin-binding" evidence="5">
    <location>
        <begin position="155"/>
        <end position="328"/>
    </location>
</feature>
<dbReference type="GO" id="GO:0008482">
    <property type="term" value="F:sulfite oxidase activity"/>
    <property type="evidence" value="ECO:0007669"/>
    <property type="project" value="TreeGrafter"/>
</dbReference>